<keyword evidence="2" id="KW-1185">Reference proteome</keyword>
<accession>A0ABT4D9C4</accession>
<evidence type="ECO:0000313" key="2">
    <source>
        <dbReference type="Proteomes" id="UP001144612"/>
    </source>
</evidence>
<reference evidence="1" key="1">
    <citation type="submission" date="2022-12" db="EMBL/GenBank/DDBJ databases">
        <title>Clostridium sp. nov., isolated from industrial wastewater.</title>
        <authorList>
            <person name="Jiayan W."/>
        </authorList>
    </citation>
    <scope>NUCLEOTIDE SEQUENCE</scope>
    <source>
        <strain evidence="1">ZC22-4</strain>
    </source>
</reference>
<dbReference type="EMBL" id="JAPQFJ010000008">
    <property type="protein sequence ID" value="MCY6958887.1"/>
    <property type="molecule type" value="Genomic_DNA"/>
</dbReference>
<organism evidence="1 2">
    <name type="scientific">Clostridium brassicae</name>
    <dbReference type="NCBI Taxonomy" id="2999072"/>
    <lineage>
        <taxon>Bacteria</taxon>
        <taxon>Bacillati</taxon>
        <taxon>Bacillota</taxon>
        <taxon>Clostridia</taxon>
        <taxon>Eubacteriales</taxon>
        <taxon>Clostridiaceae</taxon>
        <taxon>Clostridium</taxon>
    </lineage>
</organism>
<proteinExistence type="predicted"/>
<name>A0ABT4D9C4_9CLOT</name>
<dbReference type="Proteomes" id="UP001144612">
    <property type="component" value="Unassembled WGS sequence"/>
</dbReference>
<dbReference type="RefSeq" id="WP_268061300.1">
    <property type="nucleotide sequence ID" value="NZ_JAPQFJ010000008.1"/>
</dbReference>
<comment type="caution">
    <text evidence="1">The sequence shown here is derived from an EMBL/GenBank/DDBJ whole genome shotgun (WGS) entry which is preliminary data.</text>
</comment>
<evidence type="ECO:0000313" key="1">
    <source>
        <dbReference type="EMBL" id="MCY6958887.1"/>
    </source>
</evidence>
<protein>
    <submittedName>
        <fullName evidence="1">Uncharacterized protein</fullName>
    </submittedName>
</protein>
<sequence length="79" mass="9048">MKNSIKVKCIEGFKLYTNGGKELFADVESGEYVANLFKRTEEYFAKDFQGREFLVGEIDINGELVLKEGFELIKNGNFK</sequence>
<gene>
    <name evidence="1" type="ORF">OW729_09755</name>
</gene>